<feature type="compositionally biased region" description="Acidic residues" evidence="1">
    <location>
        <begin position="434"/>
        <end position="444"/>
    </location>
</feature>
<sequence>MVRKLPWDKSPDPKGGSQNQASQVARPTRRQTIFDPQPNAKQITWDESREVAHNPPLASTASLLTPPSRAHRRSLLDRQPDARQIQWEDPYVERSQSERLASLPQVKNQHRKVPNMAIRNHFHTPSHKEGNQSRMITFNQEEQDQIMDETRQERVTRNRDNRSSLHSPEACVPEPQHQNLPYLSNDQFEVNLRMFQEWNSNGRPPLGAGSEVHPTRDFTSSTRIRSRVSQLDRSISPPPVSRRLRRESLTSLDDENKFTFRKNVPKPDREPSMASISPKDGGRIKRSSGSLQAEPAPKRPRLPSSYQSLSPFSPSAQGSGLPAIPTHPDWMAVHRYRLNVRGRKQAPKSQTTVREILTFRREPDNDTRRIRLTGQTIGRGKQSEWLSKDARIEVTIQSWDMSLDVDKLTPPPYDYHSRRGGGDSPEAMRTPSPEVEDYEDQKDL</sequence>
<evidence type="ECO:0000313" key="2">
    <source>
        <dbReference type="EMBL" id="PMD48826.1"/>
    </source>
</evidence>
<reference evidence="2 3" key="1">
    <citation type="submission" date="2016-04" db="EMBL/GenBank/DDBJ databases">
        <title>A degradative enzymes factory behind the ericoid mycorrhizal symbiosis.</title>
        <authorList>
            <consortium name="DOE Joint Genome Institute"/>
            <person name="Martino E."/>
            <person name="Morin E."/>
            <person name="Grelet G."/>
            <person name="Kuo A."/>
            <person name="Kohler A."/>
            <person name="Daghino S."/>
            <person name="Barry K."/>
            <person name="Choi C."/>
            <person name="Cichocki N."/>
            <person name="Clum A."/>
            <person name="Copeland A."/>
            <person name="Hainaut M."/>
            <person name="Haridas S."/>
            <person name="Labutti K."/>
            <person name="Lindquist E."/>
            <person name="Lipzen A."/>
            <person name="Khouja H.-R."/>
            <person name="Murat C."/>
            <person name="Ohm R."/>
            <person name="Olson A."/>
            <person name="Spatafora J."/>
            <person name="Veneault-Fourrey C."/>
            <person name="Henrissat B."/>
            <person name="Grigoriev I."/>
            <person name="Martin F."/>
            <person name="Perotto S."/>
        </authorList>
    </citation>
    <scope>NUCLEOTIDE SEQUENCE [LARGE SCALE GENOMIC DNA]</scope>
    <source>
        <strain evidence="2 3">F</strain>
    </source>
</reference>
<name>A0A2J6SDJ1_HYAVF</name>
<feature type="region of interest" description="Disordered" evidence="1">
    <location>
        <begin position="201"/>
        <end position="326"/>
    </location>
</feature>
<feature type="region of interest" description="Disordered" evidence="1">
    <location>
        <begin position="1"/>
        <end position="81"/>
    </location>
</feature>
<evidence type="ECO:0000313" key="3">
    <source>
        <dbReference type="Proteomes" id="UP000235786"/>
    </source>
</evidence>
<feature type="compositionally biased region" description="Polar residues" evidence="1">
    <location>
        <begin position="16"/>
        <end position="25"/>
    </location>
</feature>
<feature type="compositionally biased region" description="Polar residues" evidence="1">
    <location>
        <begin position="217"/>
        <end position="233"/>
    </location>
</feature>
<proteinExistence type="predicted"/>
<dbReference type="Proteomes" id="UP000235786">
    <property type="component" value="Unassembled WGS sequence"/>
</dbReference>
<keyword evidence="3" id="KW-1185">Reference proteome</keyword>
<evidence type="ECO:0000256" key="1">
    <source>
        <dbReference type="SAM" id="MobiDB-lite"/>
    </source>
</evidence>
<accession>A0A2J6SDJ1</accession>
<dbReference type="OrthoDB" id="10606214at2759"/>
<gene>
    <name evidence="2" type="ORF">L207DRAFT_560411</name>
</gene>
<organism evidence="2 3">
    <name type="scientific">Hyaloscypha variabilis (strain UAMH 11265 / GT02V1 / F)</name>
    <name type="common">Meliniomyces variabilis</name>
    <dbReference type="NCBI Taxonomy" id="1149755"/>
    <lineage>
        <taxon>Eukaryota</taxon>
        <taxon>Fungi</taxon>
        <taxon>Dikarya</taxon>
        <taxon>Ascomycota</taxon>
        <taxon>Pezizomycotina</taxon>
        <taxon>Leotiomycetes</taxon>
        <taxon>Helotiales</taxon>
        <taxon>Hyaloscyphaceae</taxon>
        <taxon>Hyaloscypha</taxon>
        <taxon>Hyaloscypha variabilis</taxon>
    </lineage>
</organism>
<protein>
    <submittedName>
        <fullName evidence="2">Uncharacterized protein</fullName>
    </submittedName>
</protein>
<feature type="compositionally biased region" description="Basic and acidic residues" evidence="1">
    <location>
        <begin position="148"/>
        <end position="163"/>
    </location>
</feature>
<dbReference type="EMBL" id="KZ613937">
    <property type="protein sequence ID" value="PMD48826.1"/>
    <property type="molecule type" value="Genomic_DNA"/>
</dbReference>
<feature type="region of interest" description="Disordered" evidence="1">
    <location>
        <begin position="148"/>
        <end position="181"/>
    </location>
</feature>
<feature type="compositionally biased region" description="Basic and acidic residues" evidence="1">
    <location>
        <begin position="1"/>
        <end position="12"/>
    </location>
</feature>
<dbReference type="AlphaFoldDB" id="A0A2J6SDJ1"/>
<feature type="region of interest" description="Disordered" evidence="1">
    <location>
        <begin position="405"/>
        <end position="444"/>
    </location>
</feature>
<feature type="compositionally biased region" description="Low complexity" evidence="1">
    <location>
        <begin position="303"/>
        <end position="315"/>
    </location>
</feature>